<dbReference type="PANTHER" id="PTHR30085">
    <property type="entry name" value="AMINO ACID ABC TRANSPORTER PERMEASE"/>
    <property type="match status" value="1"/>
</dbReference>
<reference evidence="5 6" key="1">
    <citation type="journal article" date="2011" name="Front. Microbiol.">
        <title>Two Strains of Crocosphaera watsonii with Highly Conserved Genomes are Distinguished by Strain-Specific Features.</title>
        <authorList>
            <person name="Bench S.R."/>
            <person name="Ilikchyan I.N."/>
            <person name="Tripp H.J."/>
            <person name="Zehr J.P."/>
        </authorList>
    </citation>
    <scope>NUCLEOTIDE SEQUENCE [LARGE SCALE GENOMIC DNA]</scope>
    <source>
        <strain evidence="5 6">WH 0003</strain>
    </source>
</reference>
<protein>
    <submittedName>
        <fullName evidence="5">Extracellular solute-binding protein, family 3</fullName>
    </submittedName>
</protein>
<dbReference type="CDD" id="cd13688">
    <property type="entry name" value="PBP2_GltI_DEBP"/>
    <property type="match status" value="1"/>
</dbReference>
<evidence type="ECO:0000256" key="3">
    <source>
        <dbReference type="ARBA" id="ARBA00022729"/>
    </source>
</evidence>
<dbReference type="Proteomes" id="UP000003477">
    <property type="component" value="Unassembled WGS sequence"/>
</dbReference>
<dbReference type="GeneID" id="88768303"/>
<evidence type="ECO:0000313" key="5">
    <source>
        <dbReference type="EMBL" id="EHJ10329.1"/>
    </source>
</evidence>
<dbReference type="RefSeq" id="WP_007312745.1">
    <property type="nucleotide sequence ID" value="NZ_AESD01000734.1"/>
</dbReference>
<comment type="similarity">
    <text evidence="1">Belongs to the bacterial solute-binding protein 3 family.</text>
</comment>
<dbReference type="PANTHER" id="PTHR30085:SF6">
    <property type="entry name" value="ABC TRANSPORTER GLUTAMINE-BINDING PROTEIN GLNH"/>
    <property type="match status" value="1"/>
</dbReference>
<sequence>MEKVMKNIKVSGIIINLFLLFFSSFPSHGQEETVLERIDKTGLLKVGIREDAVPFGYRDINGDLEGLCLDFIAVLRDKLKQELNKQVIAIKVYKSTLFNRFELVSDRIVDIECGPNTIRELPEYQIQFSTPFFLTGTQLLIEADKAKTIDPDGSLENVNIGVLKNTTNEQLMAEKYPLANLVQFQGVTGRYRGIQALRGDKIDAFASDGILLVGEAIVQDLRLGADYLLVPRNPIDCEKYGLILPNNDPQWLSFINSLIGTAPARNLYLDWFGDIATQLESVQSFCREKNGDID</sequence>
<dbReference type="GO" id="GO:0006865">
    <property type="term" value="P:amino acid transport"/>
    <property type="evidence" value="ECO:0007669"/>
    <property type="project" value="TreeGrafter"/>
</dbReference>
<dbReference type="SMART" id="SM00062">
    <property type="entry name" value="PBPb"/>
    <property type="match status" value="1"/>
</dbReference>
<evidence type="ECO:0000259" key="4">
    <source>
        <dbReference type="SMART" id="SM00062"/>
    </source>
</evidence>
<dbReference type="InterPro" id="IPR001638">
    <property type="entry name" value="Solute-binding_3/MltF_N"/>
</dbReference>
<dbReference type="GO" id="GO:0030288">
    <property type="term" value="C:outer membrane-bounded periplasmic space"/>
    <property type="evidence" value="ECO:0007669"/>
    <property type="project" value="TreeGrafter"/>
</dbReference>
<dbReference type="EMBL" id="AESD01000734">
    <property type="protein sequence ID" value="EHJ10329.1"/>
    <property type="molecule type" value="Genomic_DNA"/>
</dbReference>
<evidence type="ECO:0000256" key="1">
    <source>
        <dbReference type="ARBA" id="ARBA00010333"/>
    </source>
</evidence>
<keyword evidence="3" id="KW-0732">Signal</keyword>
<feature type="domain" description="Solute-binding protein family 3/N-terminal" evidence="4">
    <location>
        <begin position="43"/>
        <end position="275"/>
    </location>
</feature>
<dbReference type="AlphaFoldDB" id="G5JBY0"/>
<comment type="caution">
    <text evidence="5">The sequence shown here is derived from an EMBL/GenBank/DDBJ whole genome shotgun (WGS) entry which is preliminary data.</text>
</comment>
<keyword evidence="2" id="KW-0813">Transport</keyword>
<accession>G5JBY0</accession>
<dbReference type="SUPFAM" id="SSF53850">
    <property type="entry name" value="Periplasmic binding protein-like II"/>
    <property type="match status" value="1"/>
</dbReference>
<dbReference type="InterPro" id="IPR051455">
    <property type="entry name" value="Bact_solute-bind_prot3"/>
</dbReference>
<dbReference type="GO" id="GO:0005576">
    <property type="term" value="C:extracellular region"/>
    <property type="evidence" value="ECO:0007669"/>
    <property type="project" value="TreeGrafter"/>
</dbReference>
<evidence type="ECO:0000313" key="6">
    <source>
        <dbReference type="Proteomes" id="UP000003477"/>
    </source>
</evidence>
<dbReference type="Gene3D" id="3.40.190.10">
    <property type="entry name" value="Periplasmic binding protein-like II"/>
    <property type="match status" value="2"/>
</dbReference>
<name>G5JBY0_CROWT</name>
<gene>
    <name evidence="5" type="ORF">CWATWH0003_4943</name>
</gene>
<dbReference type="Pfam" id="PF00497">
    <property type="entry name" value="SBP_bac_3"/>
    <property type="match status" value="1"/>
</dbReference>
<organism evidence="5 6">
    <name type="scientific">Crocosphaera watsonii WH 0003</name>
    <dbReference type="NCBI Taxonomy" id="423471"/>
    <lineage>
        <taxon>Bacteria</taxon>
        <taxon>Bacillati</taxon>
        <taxon>Cyanobacteriota</taxon>
        <taxon>Cyanophyceae</taxon>
        <taxon>Oscillatoriophycideae</taxon>
        <taxon>Chroococcales</taxon>
        <taxon>Aphanothecaceae</taxon>
        <taxon>Crocosphaera</taxon>
    </lineage>
</organism>
<proteinExistence type="inferred from homology"/>
<evidence type="ECO:0000256" key="2">
    <source>
        <dbReference type="ARBA" id="ARBA00022448"/>
    </source>
</evidence>
<dbReference type="PATRIC" id="fig|423471.3.peg.4633"/>